<gene>
    <name evidence="2" type="ORF">FCN80_04335</name>
</gene>
<feature type="transmembrane region" description="Helical" evidence="1">
    <location>
        <begin position="74"/>
        <end position="93"/>
    </location>
</feature>
<keyword evidence="1" id="KW-0812">Transmembrane</keyword>
<feature type="transmembrane region" description="Helical" evidence="1">
    <location>
        <begin position="99"/>
        <end position="117"/>
    </location>
</feature>
<keyword evidence="3" id="KW-1185">Reference proteome</keyword>
<organism evidence="2 3">
    <name type="scientific">Martelella alba</name>
    <dbReference type="NCBI Taxonomy" id="2590451"/>
    <lineage>
        <taxon>Bacteria</taxon>
        <taxon>Pseudomonadati</taxon>
        <taxon>Pseudomonadota</taxon>
        <taxon>Alphaproteobacteria</taxon>
        <taxon>Hyphomicrobiales</taxon>
        <taxon>Aurantimonadaceae</taxon>
        <taxon>Martelella</taxon>
    </lineage>
</organism>
<comment type="caution">
    <text evidence="2">The sequence shown here is derived from an EMBL/GenBank/DDBJ whole genome shotgun (WGS) entry which is preliminary data.</text>
</comment>
<evidence type="ECO:0000256" key="1">
    <source>
        <dbReference type="SAM" id="Phobius"/>
    </source>
</evidence>
<name>A0ABY2SQK3_9HYPH</name>
<dbReference type="Proteomes" id="UP000305202">
    <property type="component" value="Unassembled WGS sequence"/>
</dbReference>
<proteinExistence type="predicted"/>
<sequence>MQDDVRFVLKKMGFFVLFAVIAAAFQSLLFLDIHALHDSVKETSLTEITQELILLGIVLLYARLTKVPELRASSVLLCGFFACMLIRELDFVFDVIRQGSWVWVALAVTGISIIVAARDFRGVISGLREFFTYPSYGLICAGLLNVLIFSRLMGMGVLWRTLLQEAFLRTVKNAVEEGSELFGYVLCLLGTVIYVFGKLRYYRRK</sequence>
<feature type="transmembrane region" description="Helical" evidence="1">
    <location>
        <begin position="181"/>
        <end position="197"/>
    </location>
</feature>
<feature type="transmembrane region" description="Helical" evidence="1">
    <location>
        <begin position="138"/>
        <end position="161"/>
    </location>
</feature>
<evidence type="ECO:0000313" key="2">
    <source>
        <dbReference type="EMBL" id="TKI07680.1"/>
    </source>
</evidence>
<evidence type="ECO:0008006" key="4">
    <source>
        <dbReference type="Google" id="ProtNLM"/>
    </source>
</evidence>
<protein>
    <recommendedName>
        <fullName evidence="4">Intracellular septation protein A</fullName>
    </recommendedName>
</protein>
<evidence type="ECO:0000313" key="3">
    <source>
        <dbReference type="Proteomes" id="UP000305202"/>
    </source>
</evidence>
<keyword evidence="1" id="KW-0472">Membrane</keyword>
<feature type="transmembrane region" description="Helical" evidence="1">
    <location>
        <begin position="43"/>
        <end position="62"/>
    </location>
</feature>
<reference evidence="2 3" key="1">
    <citation type="submission" date="2019-04" db="EMBL/GenBank/DDBJ databases">
        <authorList>
            <person name="Li M."/>
            <person name="Gao C."/>
        </authorList>
    </citation>
    <scope>NUCLEOTIDE SEQUENCE [LARGE SCALE GENOMIC DNA]</scope>
    <source>
        <strain evidence="2 3">BGMRC 2031</strain>
    </source>
</reference>
<accession>A0ABY2SQK3</accession>
<keyword evidence="1" id="KW-1133">Transmembrane helix</keyword>
<feature type="transmembrane region" description="Helical" evidence="1">
    <location>
        <begin position="12"/>
        <end position="31"/>
    </location>
</feature>
<dbReference type="RefSeq" id="WP_136988674.1">
    <property type="nucleotide sequence ID" value="NZ_SZPQ01000003.1"/>
</dbReference>
<dbReference type="EMBL" id="SZPQ01000003">
    <property type="protein sequence ID" value="TKI07680.1"/>
    <property type="molecule type" value="Genomic_DNA"/>
</dbReference>